<dbReference type="GO" id="GO:0033699">
    <property type="term" value="F:DNA 5'-adenosine monophosphate hydrolase activity"/>
    <property type="evidence" value="ECO:0007669"/>
    <property type="project" value="TreeGrafter"/>
</dbReference>
<keyword evidence="5" id="KW-1185">Reference proteome</keyword>
<dbReference type="InterPro" id="IPR036265">
    <property type="entry name" value="HIT-like_sf"/>
</dbReference>
<dbReference type="SUPFAM" id="SSF54197">
    <property type="entry name" value="HIT-like"/>
    <property type="match status" value="1"/>
</dbReference>
<dbReference type="GO" id="GO:0003697">
    <property type="term" value="F:single-stranded DNA binding"/>
    <property type="evidence" value="ECO:0007669"/>
    <property type="project" value="TreeGrafter"/>
</dbReference>
<dbReference type="PANTHER" id="PTHR12486">
    <property type="entry name" value="APRATAXIN-RELATED"/>
    <property type="match status" value="1"/>
</dbReference>
<evidence type="ECO:0000313" key="4">
    <source>
        <dbReference type="EMBL" id="KAF9480107.1"/>
    </source>
</evidence>
<dbReference type="Proteomes" id="UP000807469">
    <property type="component" value="Unassembled WGS sequence"/>
</dbReference>
<dbReference type="Pfam" id="PF16278">
    <property type="entry name" value="zf-C2HE"/>
    <property type="match status" value="1"/>
</dbReference>
<proteinExistence type="predicted"/>
<accession>A0A9P5Z2U4</accession>
<dbReference type="GO" id="GO:0030983">
    <property type="term" value="F:mismatched DNA binding"/>
    <property type="evidence" value="ECO:0007669"/>
    <property type="project" value="TreeGrafter"/>
</dbReference>
<feature type="coiled-coil region" evidence="1">
    <location>
        <begin position="67"/>
        <end position="101"/>
    </location>
</feature>
<feature type="domain" description="Aprataxin C2HE/C2H2/C2HC zinc finger" evidence="3">
    <location>
        <begin position="150"/>
        <end position="214"/>
    </location>
</feature>
<sequence>MAGNDLTILRSYAKAAPESLPLSIRFQYSEKTTTVFDRYNKSIFHFLILPRILPGAELDPAALENLRSLLKADKNKAKRVIDSLAEEANKVKEKIEEEMIKVYGFKWDIWTGFHAQPSMAHLHLHVLSADLVSEKLKHKKHYNSFRPDLGFFIHLDDVLSWFEATHSYFEDVVKQFKPSEYEAKLKEDLVCFRCYSEMKNIPTLKAHLQEEWNKLERTARASAKRKHEIEKRQASKSASQSQESKATKTPAPDVSERDTKRAKLQEETTEST</sequence>
<organism evidence="4 5">
    <name type="scientific">Pholiota conissans</name>
    <dbReference type="NCBI Taxonomy" id="109636"/>
    <lineage>
        <taxon>Eukaryota</taxon>
        <taxon>Fungi</taxon>
        <taxon>Dikarya</taxon>
        <taxon>Basidiomycota</taxon>
        <taxon>Agaricomycotina</taxon>
        <taxon>Agaricomycetes</taxon>
        <taxon>Agaricomycetidae</taxon>
        <taxon>Agaricales</taxon>
        <taxon>Agaricineae</taxon>
        <taxon>Strophariaceae</taxon>
        <taxon>Pholiota</taxon>
    </lineage>
</organism>
<gene>
    <name evidence="4" type="ORF">BDN70DRAFT_877992</name>
</gene>
<dbReference type="GO" id="GO:0005634">
    <property type="term" value="C:nucleus"/>
    <property type="evidence" value="ECO:0007669"/>
    <property type="project" value="TreeGrafter"/>
</dbReference>
<evidence type="ECO:0000256" key="1">
    <source>
        <dbReference type="SAM" id="Coils"/>
    </source>
</evidence>
<evidence type="ECO:0000259" key="3">
    <source>
        <dbReference type="Pfam" id="PF16278"/>
    </source>
</evidence>
<feature type="compositionally biased region" description="Basic and acidic residues" evidence="2">
    <location>
        <begin position="254"/>
        <end position="266"/>
    </location>
</feature>
<comment type="caution">
    <text evidence="4">The sequence shown here is derived from an EMBL/GenBank/DDBJ whole genome shotgun (WGS) entry which is preliminary data.</text>
</comment>
<dbReference type="AlphaFoldDB" id="A0A9P5Z2U4"/>
<dbReference type="GO" id="GO:1990165">
    <property type="term" value="F:single-strand break-containing DNA binding"/>
    <property type="evidence" value="ECO:0007669"/>
    <property type="project" value="TreeGrafter"/>
</dbReference>
<dbReference type="GO" id="GO:0000012">
    <property type="term" value="P:single strand break repair"/>
    <property type="evidence" value="ECO:0007669"/>
    <property type="project" value="TreeGrafter"/>
</dbReference>
<evidence type="ECO:0000256" key="2">
    <source>
        <dbReference type="SAM" id="MobiDB-lite"/>
    </source>
</evidence>
<evidence type="ECO:0000313" key="5">
    <source>
        <dbReference type="Proteomes" id="UP000807469"/>
    </source>
</evidence>
<dbReference type="GO" id="GO:0003725">
    <property type="term" value="F:double-stranded RNA binding"/>
    <property type="evidence" value="ECO:0007669"/>
    <property type="project" value="TreeGrafter"/>
</dbReference>
<protein>
    <recommendedName>
        <fullName evidence="3">Aprataxin C2HE/C2H2/C2HC zinc finger domain-containing protein</fullName>
    </recommendedName>
</protein>
<reference evidence="4" key="1">
    <citation type="submission" date="2020-11" db="EMBL/GenBank/DDBJ databases">
        <authorList>
            <consortium name="DOE Joint Genome Institute"/>
            <person name="Ahrendt S."/>
            <person name="Riley R."/>
            <person name="Andreopoulos W."/>
            <person name="Labutti K."/>
            <person name="Pangilinan J."/>
            <person name="Ruiz-Duenas F.J."/>
            <person name="Barrasa J.M."/>
            <person name="Sanchez-Garcia M."/>
            <person name="Camarero S."/>
            <person name="Miyauchi S."/>
            <person name="Serrano A."/>
            <person name="Linde D."/>
            <person name="Babiker R."/>
            <person name="Drula E."/>
            <person name="Ayuso-Fernandez I."/>
            <person name="Pacheco R."/>
            <person name="Padilla G."/>
            <person name="Ferreira P."/>
            <person name="Barriuso J."/>
            <person name="Kellner H."/>
            <person name="Castanera R."/>
            <person name="Alfaro M."/>
            <person name="Ramirez L."/>
            <person name="Pisabarro A.G."/>
            <person name="Kuo A."/>
            <person name="Tritt A."/>
            <person name="Lipzen A."/>
            <person name="He G."/>
            <person name="Yan M."/>
            <person name="Ng V."/>
            <person name="Cullen D."/>
            <person name="Martin F."/>
            <person name="Rosso M.-N."/>
            <person name="Henrissat B."/>
            <person name="Hibbett D."/>
            <person name="Martinez A.T."/>
            <person name="Grigoriev I.V."/>
        </authorList>
    </citation>
    <scope>NUCLEOTIDE SEQUENCE</scope>
    <source>
        <strain evidence="4">CIRM-BRFM 674</strain>
    </source>
</reference>
<keyword evidence="1" id="KW-0175">Coiled coil</keyword>
<dbReference type="InterPro" id="IPR032566">
    <property type="entry name" value="Znf-C2HE"/>
</dbReference>
<feature type="region of interest" description="Disordered" evidence="2">
    <location>
        <begin position="219"/>
        <end position="272"/>
    </location>
</feature>
<dbReference type="EMBL" id="MU155200">
    <property type="protein sequence ID" value="KAF9480107.1"/>
    <property type="molecule type" value="Genomic_DNA"/>
</dbReference>
<dbReference type="Pfam" id="PF11969">
    <property type="entry name" value="DcpS_C"/>
    <property type="match status" value="1"/>
</dbReference>
<dbReference type="PANTHER" id="PTHR12486:SF4">
    <property type="entry name" value="APRATAXIN"/>
    <property type="match status" value="1"/>
</dbReference>
<feature type="compositionally biased region" description="Low complexity" evidence="2">
    <location>
        <begin position="235"/>
        <end position="244"/>
    </location>
</feature>
<dbReference type="OrthoDB" id="3512845at2759"/>
<dbReference type="Gene3D" id="3.30.428.10">
    <property type="entry name" value="HIT-like"/>
    <property type="match status" value="1"/>
</dbReference>
<name>A0A9P5Z2U4_9AGAR</name>